<dbReference type="InterPro" id="IPR036390">
    <property type="entry name" value="WH_DNA-bd_sf"/>
</dbReference>
<dbReference type="Pfam" id="PF03466">
    <property type="entry name" value="LysR_substrate"/>
    <property type="match status" value="1"/>
</dbReference>
<dbReference type="CDD" id="cd08440">
    <property type="entry name" value="PBP2_LTTR_like_4"/>
    <property type="match status" value="1"/>
</dbReference>
<feature type="domain" description="HTH lysR-type" evidence="5">
    <location>
        <begin position="13"/>
        <end position="70"/>
    </location>
</feature>
<dbReference type="InterPro" id="IPR005119">
    <property type="entry name" value="LysR_subst-bd"/>
</dbReference>
<keyword evidence="7" id="KW-1185">Reference proteome</keyword>
<accession>A0A4V3DXC4</accession>
<evidence type="ECO:0000256" key="3">
    <source>
        <dbReference type="ARBA" id="ARBA00023125"/>
    </source>
</evidence>
<dbReference type="OrthoDB" id="8437302at2"/>
<name>A0A4V3DXC4_9HYPH</name>
<dbReference type="GO" id="GO:0003677">
    <property type="term" value="F:DNA binding"/>
    <property type="evidence" value="ECO:0007669"/>
    <property type="project" value="UniProtKB-KW"/>
</dbReference>
<dbReference type="AlphaFoldDB" id="A0A4V3DXC4"/>
<organism evidence="6 7">
    <name type="scientific">Enterovirga rhinocerotis</name>
    <dbReference type="NCBI Taxonomy" id="1339210"/>
    <lineage>
        <taxon>Bacteria</taxon>
        <taxon>Pseudomonadati</taxon>
        <taxon>Pseudomonadota</taxon>
        <taxon>Alphaproteobacteria</taxon>
        <taxon>Hyphomicrobiales</taxon>
        <taxon>Methylobacteriaceae</taxon>
        <taxon>Enterovirga</taxon>
    </lineage>
</organism>
<dbReference type="InterPro" id="IPR000847">
    <property type="entry name" value="LysR_HTH_N"/>
</dbReference>
<evidence type="ECO:0000256" key="1">
    <source>
        <dbReference type="ARBA" id="ARBA00009437"/>
    </source>
</evidence>
<dbReference type="Pfam" id="PF00126">
    <property type="entry name" value="HTH_1"/>
    <property type="match status" value="1"/>
</dbReference>
<dbReference type="SUPFAM" id="SSF53850">
    <property type="entry name" value="Periplasmic binding protein-like II"/>
    <property type="match status" value="1"/>
</dbReference>
<gene>
    <name evidence="6" type="ORF">EV668_4061</name>
</gene>
<keyword evidence="2" id="KW-0805">Transcription regulation</keyword>
<keyword evidence="4" id="KW-0804">Transcription</keyword>
<dbReference type="Proteomes" id="UP000295122">
    <property type="component" value="Unassembled WGS sequence"/>
</dbReference>
<dbReference type="GO" id="GO:0003700">
    <property type="term" value="F:DNA-binding transcription factor activity"/>
    <property type="evidence" value="ECO:0007669"/>
    <property type="project" value="InterPro"/>
</dbReference>
<comment type="caution">
    <text evidence="6">The sequence shown here is derived from an EMBL/GenBank/DDBJ whole genome shotgun (WGS) entry which is preliminary data.</text>
</comment>
<dbReference type="InterPro" id="IPR036388">
    <property type="entry name" value="WH-like_DNA-bd_sf"/>
</dbReference>
<evidence type="ECO:0000313" key="6">
    <source>
        <dbReference type="EMBL" id="TDR88189.1"/>
    </source>
</evidence>
<dbReference type="GO" id="GO:0005829">
    <property type="term" value="C:cytosol"/>
    <property type="evidence" value="ECO:0007669"/>
    <property type="project" value="TreeGrafter"/>
</dbReference>
<dbReference type="PRINTS" id="PR00039">
    <property type="entry name" value="HTHLYSR"/>
</dbReference>
<evidence type="ECO:0000256" key="2">
    <source>
        <dbReference type="ARBA" id="ARBA00023015"/>
    </source>
</evidence>
<evidence type="ECO:0000313" key="7">
    <source>
        <dbReference type="Proteomes" id="UP000295122"/>
    </source>
</evidence>
<dbReference type="RefSeq" id="WP_133773476.1">
    <property type="nucleotide sequence ID" value="NZ_SNZR01000015.1"/>
</dbReference>
<dbReference type="Gene3D" id="3.40.190.10">
    <property type="entry name" value="Periplasmic binding protein-like II"/>
    <property type="match status" value="2"/>
</dbReference>
<dbReference type="EMBL" id="SNZR01000015">
    <property type="protein sequence ID" value="TDR88189.1"/>
    <property type="molecule type" value="Genomic_DNA"/>
</dbReference>
<comment type="similarity">
    <text evidence="1">Belongs to the LysR transcriptional regulatory family.</text>
</comment>
<protein>
    <submittedName>
        <fullName evidence="6">LysR family transcriptional regulator</fullName>
    </submittedName>
</protein>
<proteinExistence type="inferred from homology"/>
<dbReference type="FunFam" id="1.10.10.10:FF:000001">
    <property type="entry name" value="LysR family transcriptional regulator"/>
    <property type="match status" value="1"/>
</dbReference>
<evidence type="ECO:0000256" key="4">
    <source>
        <dbReference type="ARBA" id="ARBA00023163"/>
    </source>
</evidence>
<reference evidence="6 7" key="1">
    <citation type="submission" date="2019-03" db="EMBL/GenBank/DDBJ databases">
        <title>Genomic Encyclopedia of Type Strains, Phase IV (KMG-IV): sequencing the most valuable type-strain genomes for metagenomic binning, comparative biology and taxonomic classification.</title>
        <authorList>
            <person name="Goeker M."/>
        </authorList>
    </citation>
    <scope>NUCLEOTIDE SEQUENCE [LARGE SCALE GENOMIC DNA]</scope>
    <source>
        <strain evidence="6 7">DSM 25903</strain>
    </source>
</reference>
<dbReference type="SUPFAM" id="SSF46785">
    <property type="entry name" value="Winged helix' DNA-binding domain"/>
    <property type="match status" value="1"/>
</dbReference>
<keyword evidence="3" id="KW-0238">DNA-binding</keyword>
<dbReference type="PANTHER" id="PTHR30419">
    <property type="entry name" value="HTH-TYPE TRANSCRIPTIONAL REGULATOR YBHD"/>
    <property type="match status" value="1"/>
</dbReference>
<dbReference type="PROSITE" id="PS50931">
    <property type="entry name" value="HTH_LYSR"/>
    <property type="match status" value="1"/>
</dbReference>
<sequence>MGEIDTSEQLGGVSLQQIVTFLTIAETRSFRAAAERLHISQSALSVRVRQLEAALGVVLLHRTTRSVHLTLQGRSAQTSLQRVCSDLQRVVRDLRDEAALQRGSATVAVLPSLAITLLPGIMQAFAEAHPGVEIRLRDADSKSALAMVRRGDVDMSIQSRPDQLDGLLFERMFDDEFVVVLPREGASSRKRVRIEELRGRSLLLNPRGVDLRESLESLFAQAALTVSPTQELVSSSALVALVSAGFGVTILPKTALSGLQLSGCRIAALDPKASREVGIVVKPERSRSPPVLALRTFIPLWLDALPAQAGGASQARDLSAS</sequence>
<dbReference type="InterPro" id="IPR050950">
    <property type="entry name" value="HTH-type_LysR_regulators"/>
</dbReference>
<evidence type="ECO:0000259" key="5">
    <source>
        <dbReference type="PROSITE" id="PS50931"/>
    </source>
</evidence>
<dbReference type="Gene3D" id="1.10.10.10">
    <property type="entry name" value="Winged helix-like DNA-binding domain superfamily/Winged helix DNA-binding domain"/>
    <property type="match status" value="1"/>
</dbReference>